<gene>
    <name evidence="1" type="ORF">LCGC14_1652840</name>
</gene>
<organism evidence="1">
    <name type="scientific">marine sediment metagenome</name>
    <dbReference type="NCBI Taxonomy" id="412755"/>
    <lineage>
        <taxon>unclassified sequences</taxon>
        <taxon>metagenomes</taxon>
        <taxon>ecological metagenomes</taxon>
    </lineage>
</organism>
<dbReference type="EMBL" id="LAZR01013925">
    <property type="protein sequence ID" value="KKM19709.1"/>
    <property type="molecule type" value="Genomic_DNA"/>
</dbReference>
<evidence type="ECO:0000313" key="1">
    <source>
        <dbReference type="EMBL" id="KKM19709.1"/>
    </source>
</evidence>
<comment type="caution">
    <text evidence="1">The sequence shown here is derived from an EMBL/GenBank/DDBJ whole genome shotgun (WGS) entry which is preliminary data.</text>
</comment>
<sequence length="155" mass="16609">MSEANVQINNDSRPNPKHYWYAGTDQLEVGYAMCIDVAATKGILKTSLGRQVTKPATANLMHFAGVVMSACKGPCQVKLAIPDRNYMGEVFTKANMVKDVTVLGPVDALYSLAIKLDDHNATPATTTGHNLPSVALALETVDTSSTAANKLVRFL</sequence>
<proteinExistence type="predicted"/>
<accession>A0A0F9IIV3</accession>
<reference evidence="1" key="1">
    <citation type="journal article" date="2015" name="Nature">
        <title>Complex archaea that bridge the gap between prokaryotes and eukaryotes.</title>
        <authorList>
            <person name="Spang A."/>
            <person name="Saw J.H."/>
            <person name="Jorgensen S.L."/>
            <person name="Zaremba-Niedzwiedzka K."/>
            <person name="Martijn J."/>
            <person name="Lind A.E."/>
            <person name="van Eijk R."/>
            <person name="Schleper C."/>
            <person name="Guy L."/>
            <person name="Ettema T.J."/>
        </authorList>
    </citation>
    <scope>NUCLEOTIDE SEQUENCE</scope>
</reference>
<name>A0A0F9IIV3_9ZZZZ</name>
<protein>
    <submittedName>
        <fullName evidence="1">Uncharacterized protein</fullName>
    </submittedName>
</protein>
<dbReference type="AlphaFoldDB" id="A0A0F9IIV3"/>